<proteinExistence type="predicted"/>
<organism evidence="1 2">
    <name type="scientific">Pistacia integerrima</name>
    <dbReference type="NCBI Taxonomy" id="434235"/>
    <lineage>
        <taxon>Eukaryota</taxon>
        <taxon>Viridiplantae</taxon>
        <taxon>Streptophyta</taxon>
        <taxon>Embryophyta</taxon>
        <taxon>Tracheophyta</taxon>
        <taxon>Spermatophyta</taxon>
        <taxon>Magnoliopsida</taxon>
        <taxon>eudicotyledons</taxon>
        <taxon>Gunneridae</taxon>
        <taxon>Pentapetalae</taxon>
        <taxon>rosids</taxon>
        <taxon>malvids</taxon>
        <taxon>Sapindales</taxon>
        <taxon>Anacardiaceae</taxon>
        <taxon>Pistacia</taxon>
    </lineage>
</organism>
<sequence length="224" mass="25069">MLDPNNIESPDKFVSNLTKTGIKMSMPVWDLHLLNLRTSDAESVAVFRVHHSLGDGVSLMSYFLTCNRKICNPEEPPTIPIIQKLNPSKTAGRFRGKFIKSWLAIVLFWNILVDVVMFLATALSLLNDTKTPLKGSLSEPRRFVRRSVSLDDVKLVKTAMRTAINDVMIGVTNAGLSQYLNRKYGECNKINKEASEGSNNLPHNIRLRAAFLMNLGRSPGIHHP</sequence>
<evidence type="ECO:0000313" key="1">
    <source>
        <dbReference type="EMBL" id="KAJ0024009.1"/>
    </source>
</evidence>
<protein>
    <submittedName>
        <fullName evidence="1">Uncharacterized protein</fullName>
    </submittedName>
</protein>
<name>A0ACC0XSY7_9ROSI</name>
<reference evidence="2" key="1">
    <citation type="journal article" date="2023" name="G3 (Bethesda)">
        <title>Genome assembly and association tests identify interacting loci associated with vigor, precocity, and sex in interspecific pistachio rootstocks.</title>
        <authorList>
            <person name="Palmer W."/>
            <person name="Jacygrad E."/>
            <person name="Sagayaradj S."/>
            <person name="Cavanaugh K."/>
            <person name="Han R."/>
            <person name="Bertier L."/>
            <person name="Beede B."/>
            <person name="Kafkas S."/>
            <person name="Golino D."/>
            <person name="Preece J."/>
            <person name="Michelmore R."/>
        </authorList>
    </citation>
    <scope>NUCLEOTIDE SEQUENCE [LARGE SCALE GENOMIC DNA]</scope>
</reference>
<gene>
    <name evidence="1" type="ORF">Pint_07653</name>
</gene>
<dbReference type="EMBL" id="CM047745">
    <property type="protein sequence ID" value="KAJ0024009.1"/>
    <property type="molecule type" value="Genomic_DNA"/>
</dbReference>
<keyword evidence="2" id="KW-1185">Reference proteome</keyword>
<accession>A0ACC0XSY7</accession>
<evidence type="ECO:0000313" key="2">
    <source>
        <dbReference type="Proteomes" id="UP001163603"/>
    </source>
</evidence>
<comment type="caution">
    <text evidence="1">The sequence shown here is derived from an EMBL/GenBank/DDBJ whole genome shotgun (WGS) entry which is preliminary data.</text>
</comment>
<dbReference type="Proteomes" id="UP001163603">
    <property type="component" value="Chromosome 10"/>
</dbReference>